<feature type="domain" description="FecR N-terminal" evidence="2">
    <location>
        <begin position="15"/>
        <end position="57"/>
    </location>
</feature>
<dbReference type="RefSeq" id="WP_096004920.1">
    <property type="nucleotide sequence ID" value="NZ_NTMR01000012.1"/>
</dbReference>
<dbReference type="Pfam" id="PF16220">
    <property type="entry name" value="DUF4880"/>
    <property type="match status" value="1"/>
</dbReference>
<feature type="domain" description="FecR protein" evidence="1">
    <location>
        <begin position="115"/>
        <end position="206"/>
    </location>
</feature>
<keyword evidence="4" id="KW-1185">Reference proteome</keyword>
<dbReference type="GO" id="GO:0016989">
    <property type="term" value="F:sigma factor antagonist activity"/>
    <property type="evidence" value="ECO:0007669"/>
    <property type="project" value="TreeGrafter"/>
</dbReference>
<proteinExistence type="predicted"/>
<protein>
    <submittedName>
        <fullName evidence="3">Iron dicitrate transport regulator FecR</fullName>
    </submittedName>
</protein>
<dbReference type="PIRSF" id="PIRSF018266">
    <property type="entry name" value="FecR"/>
    <property type="match status" value="1"/>
</dbReference>
<evidence type="ECO:0000313" key="3">
    <source>
        <dbReference type="EMBL" id="PBK04162.1"/>
    </source>
</evidence>
<comment type="caution">
    <text evidence="3">The sequence shown here is derived from an EMBL/GenBank/DDBJ whole genome shotgun (WGS) entry which is preliminary data.</text>
</comment>
<reference evidence="3 4" key="1">
    <citation type="submission" date="2017-09" db="EMBL/GenBank/DDBJ databases">
        <title>Pseudomonas abyssi sp. nov. isolated from Abyssopelagic Water.</title>
        <authorList>
            <person name="Wei Y."/>
        </authorList>
    </citation>
    <scope>NUCLEOTIDE SEQUENCE [LARGE SCALE GENOMIC DNA]</scope>
    <source>
        <strain evidence="3 4">MT5</strain>
    </source>
</reference>
<dbReference type="InterPro" id="IPR012373">
    <property type="entry name" value="Ferrdict_sens_TM"/>
</dbReference>
<evidence type="ECO:0000259" key="2">
    <source>
        <dbReference type="Pfam" id="PF16220"/>
    </source>
</evidence>
<dbReference type="EMBL" id="NTMR01000012">
    <property type="protein sequence ID" value="PBK04162.1"/>
    <property type="molecule type" value="Genomic_DNA"/>
</dbReference>
<organism evidence="3 4">
    <name type="scientific">Pseudomonas abyssi</name>
    <dbReference type="NCBI Taxonomy" id="170540"/>
    <lineage>
        <taxon>Bacteria</taxon>
        <taxon>Pseudomonadati</taxon>
        <taxon>Pseudomonadota</taxon>
        <taxon>Gammaproteobacteria</taxon>
        <taxon>Pseudomonadales</taxon>
        <taxon>Pseudomonadaceae</taxon>
        <taxon>Pseudomonas</taxon>
    </lineage>
</organism>
<name>A0A2A3MHA7_9PSED</name>
<sequence length="320" mass="35834">MTASAERPIAAAVVEQASYWLMLQWDGGLNAEQRQALQHWQEADPEHRRAWTRLQHLQGTLQMAPQQTVRQVLSRRGQTSRRELIKLLGLALMVGSTGYVAQQRLPWREALADQRTAPGERRQLQLPDQSLLDLNSDSAVNIRFDQHQRRIQLVSGELLLTSVQRSVRDPRPLLVETVAGELEALGARVAVRQREAVSQLDLFQGELDVRPWEATPLRLSAGSALAFSASGPLASGNADLRRVAWQQGKLIAEQQPIGDFLAELARHRRGVIHCDPDVAALPLSGVFPLADTDRVLATLTDILPVRIHYYTRYWVRVTAV</sequence>
<evidence type="ECO:0000313" key="4">
    <source>
        <dbReference type="Proteomes" id="UP000242313"/>
    </source>
</evidence>
<dbReference type="InterPro" id="IPR006860">
    <property type="entry name" value="FecR"/>
</dbReference>
<dbReference type="PANTHER" id="PTHR30273:SF2">
    <property type="entry name" value="PROTEIN FECR"/>
    <property type="match status" value="1"/>
</dbReference>
<dbReference type="Pfam" id="PF04773">
    <property type="entry name" value="FecR"/>
    <property type="match status" value="1"/>
</dbReference>
<evidence type="ECO:0000259" key="1">
    <source>
        <dbReference type="Pfam" id="PF04773"/>
    </source>
</evidence>
<dbReference type="PANTHER" id="PTHR30273">
    <property type="entry name" value="PERIPLASMIC SIGNAL SENSOR AND SIGMA FACTOR ACTIVATOR FECR-RELATED"/>
    <property type="match status" value="1"/>
</dbReference>
<accession>A0A2A3MHA7</accession>
<dbReference type="Gene3D" id="2.60.120.1440">
    <property type="match status" value="1"/>
</dbReference>
<gene>
    <name evidence="3" type="ORF">CNQ84_11030</name>
</gene>
<dbReference type="AlphaFoldDB" id="A0A2A3MHA7"/>
<dbReference type="Proteomes" id="UP000242313">
    <property type="component" value="Unassembled WGS sequence"/>
</dbReference>
<dbReference type="InterPro" id="IPR032623">
    <property type="entry name" value="FecR_N"/>
</dbReference>